<evidence type="ECO:0000256" key="5">
    <source>
        <dbReference type="ARBA" id="ARBA00022821"/>
    </source>
</evidence>
<dbReference type="InterPro" id="IPR042197">
    <property type="entry name" value="Apaf_helical"/>
</dbReference>
<feature type="domain" description="Disease resistance protein winged helix" evidence="8">
    <location>
        <begin position="434"/>
        <end position="504"/>
    </location>
</feature>
<dbReference type="InterPro" id="IPR027417">
    <property type="entry name" value="P-loop_NTPase"/>
</dbReference>
<sequence>MAEVILNAVLGKLAKFTFEKAVEKIQSLYKIREEVESLRRELNYIRAFIEDADEKHIVDKRQMVWMKDVMDVAYQIEDAVDIFLSECPETPLEEGREEPLSIMDQLKGLTRKTTQIPFLCNFEAEIKGIRHRIREIEDYRNRYEINVVGENIGGQNKKQKLDPVHKLDPVSDPEIVGFARDVDNIVKCLLDEENRSRAVVSVVGQGGLGKTTLVQKVCNSKDVKKHFDCSIWITISQKYDLLGILGKIAQKLNIKSTYLVENMLATQIWESLLITRYLIIFDDVWTEELWDEITKVLPDIRNGSRVLITTRLENIALAADTSYPPYKLPLLDDEESLKLFLKKAVPKNHEYPDPSNELYSLAKKFSIKCKGLPLALVVLGRLLSTRPYNFHEWKKLLETMSWQVDGTKCIDIIATSYEYLPLAKKLCFLYFAAFPQDHEIDAEALLRIWVAERLIPHEEGRTLEETAECFLEDLVQRSMVQVRARFSYGSIKYCVMHDILRDLAIQKAEEMNFLIVCANPNDRERCSKARRVAFHYSLDGNESLDDYASLNIRSLFTFGWPRSPPKLDYSKYRVLRVLANFEGNVELPCFRGSSHLRYLQLGSCIEGKECEFGGWIRDMKYLETLDLRSSKFNDLPNWIWQPKTLRHALLCPSPYFKKKIQGPFSSVDLKNLQTLFGVIWNESWATSGYPNLSKVRKLDIEIDGKINAREVATFLLRLKHVVVLFMRGVIDLQQLSTGGCPFSENLKSLFLISPRDGDSYDILPFRLDDDMLPPYLTQLIFEGYEFESDPMPVLEKLRCLNYLRICGTGRENENAVRRIRCSTGGFKQLELLQLIKIVPLEEWEIEVGSMPMLKELVVYGCDLLKVPLSLIHLRSLQVLDWPSEMLIPAVIIK</sequence>
<dbReference type="InterPro" id="IPR038005">
    <property type="entry name" value="RX-like_CC"/>
</dbReference>
<dbReference type="EMBL" id="JAMRDG010000001">
    <property type="protein sequence ID" value="KAJ3705822.1"/>
    <property type="molecule type" value="Genomic_DNA"/>
</dbReference>
<dbReference type="GO" id="GO:0009626">
    <property type="term" value="P:plant-type hypersensitive response"/>
    <property type="evidence" value="ECO:0007669"/>
    <property type="project" value="UniProtKB-ARBA"/>
</dbReference>
<evidence type="ECO:0000259" key="7">
    <source>
        <dbReference type="Pfam" id="PF18052"/>
    </source>
</evidence>
<dbReference type="CDD" id="cd14798">
    <property type="entry name" value="RX-CC_like"/>
    <property type="match status" value="1"/>
</dbReference>
<accession>A0AAD6EYE2</accession>
<reference evidence="10 11" key="1">
    <citation type="journal article" date="2022" name="Cell">
        <title>Repeat-based holocentromeres influence genome architecture and karyotype evolution.</title>
        <authorList>
            <person name="Hofstatter P.G."/>
            <person name="Thangavel G."/>
            <person name="Lux T."/>
            <person name="Neumann P."/>
            <person name="Vondrak T."/>
            <person name="Novak P."/>
            <person name="Zhang M."/>
            <person name="Costa L."/>
            <person name="Castellani M."/>
            <person name="Scott A."/>
            <person name="Toegelov H."/>
            <person name="Fuchs J."/>
            <person name="Mata-Sucre Y."/>
            <person name="Dias Y."/>
            <person name="Vanzela A.L.L."/>
            <person name="Huettel B."/>
            <person name="Almeida C.C.S."/>
            <person name="Simkova H."/>
            <person name="Souza G."/>
            <person name="Pedrosa-Harand A."/>
            <person name="Macas J."/>
            <person name="Mayer K.F.X."/>
            <person name="Houben A."/>
            <person name="Marques A."/>
        </authorList>
    </citation>
    <scope>NUCLEOTIDE SEQUENCE [LARGE SCALE GENOMIC DNA]</scope>
    <source>
        <strain evidence="10">RhyTen1mFocal</strain>
    </source>
</reference>
<keyword evidence="4" id="KW-0547">Nucleotide-binding</keyword>
<dbReference type="PANTHER" id="PTHR23155:SF1185">
    <property type="entry name" value="DISEASE RESISTANCE RPP8-LIKE PROTEIN 3-RELATED"/>
    <property type="match status" value="1"/>
</dbReference>
<evidence type="ECO:0000256" key="1">
    <source>
        <dbReference type="ARBA" id="ARBA00008894"/>
    </source>
</evidence>
<evidence type="ECO:0000256" key="2">
    <source>
        <dbReference type="ARBA" id="ARBA00022614"/>
    </source>
</evidence>
<dbReference type="Pfam" id="PF23559">
    <property type="entry name" value="WHD_DRP"/>
    <property type="match status" value="1"/>
</dbReference>
<dbReference type="FunFam" id="1.10.10.10:FF:000322">
    <property type="entry name" value="Probable disease resistance protein At1g63360"/>
    <property type="match status" value="1"/>
</dbReference>
<dbReference type="InterPro" id="IPR044974">
    <property type="entry name" value="Disease_R_plants"/>
</dbReference>
<comment type="caution">
    <text evidence="10">The sequence shown here is derived from an EMBL/GenBank/DDBJ whole genome shotgun (WGS) entry which is preliminary data.</text>
</comment>
<proteinExistence type="inferred from homology"/>
<evidence type="ECO:0000259" key="9">
    <source>
        <dbReference type="Pfam" id="PF23598"/>
    </source>
</evidence>
<dbReference type="Gene3D" id="3.80.10.10">
    <property type="entry name" value="Ribonuclease Inhibitor"/>
    <property type="match status" value="1"/>
</dbReference>
<evidence type="ECO:0000313" key="11">
    <source>
        <dbReference type="Proteomes" id="UP001210211"/>
    </source>
</evidence>
<dbReference type="InterPro" id="IPR058922">
    <property type="entry name" value="WHD_DRP"/>
</dbReference>
<dbReference type="PANTHER" id="PTHR23155">
    <property type="entry name" value="DISEASE RESISTANCE PROTEIN RP"/>
    <property type="match status" value="1"/>
</dbReference>
<dbReference type="Gene3D" id="1.20.5.4130">
    <property type="match status" value="1"/>
</dbReference>
<protein>
    <submittedName>
        <fullName evidence="10">Uncharacterized protein</fullName>
    </submittedName>
</protein>
<dbReference type="InterPro" id="IPR002182">
    <property type="entry name" value="NB-ARC"/>
</dbReference>
<keyword evidence="2" id="KW-0433">Leucine-rich repeat</keyword>
<evidence type="ECO:0000259" key="6">
    <source>
        <dbReference type="Pfam" id="PF00931"/>
    </source>
</evidence>
<dbReference type="Gene3D" id="3.40.50.300">
    <property type="entry name" value="P-loop containing nucleotide triphosphate hydrolases"/>
    <property type="match status" value="1"/>
</dbReference>
<dbReference type="AlphaFoldDB" id="A0AAD6EYE2"/>
<dbReference type="SUPFAM" id="SSF52540">
    <property type="entry name" value="P-loop containing nucleoside triphosphate hydrolases"/>
    <property type="match status" value="1"/>
</dbReference>
<dbReference type="InterPro" id="IPR032675">
    <property type="entry name" value="LRR_dom_sf"/>
</dbReference>
<dbReference type="Pfam" id="PF00931">
    <property type="entry name" value="NB-ARC"/>
    <property type="match status" value="1"/>
</dbReference>
<dbReference type="Gene3D" id="1.10.10.10">
    <property type="entry name" value="Winged helix-like DNA-binding domain superfamily/Winged helix DNA-binding domain"/>
    <property type="match status" value="1"/>
</dbReference>
<dbReference type="GO" id="GO:0043531">
    <property type="term" value="F:ADP binding"/>
    <property type="evidence" value="ECO:0007669"/>
    <property type="project" value="InterPro"/>
</dbReference>
<dbReference type="InterPro" id="IPR036388">
    <property type="entry name" value="WH-like_DNA-bd_sf"/>
</dbReference>
<feature type="domain" description="NB-ARC" evidence="6">
    <location>
        <begin position="181"/>
        <end position="349"/>
    </location>
</feature>
<evidence type="ECO:0000313" key="10">
    <source>
        <dbReference type="EMBL" id="KAJ3705822.1"/>
    </source>
</evidence>
<dbReference type="GO" id="GO:0042742">
    <property type="term" value="P:defense response to bacterium"/>
    <property type="evidence" value="ECO:0007669"/>
    <property type="project" value="UniProtKB-ARBA"/>
</dbReference>
<keyword evidence="3" id="KW-0677">Repeat</keyword>
<dbReference type="Pfam" id="PF18052">
    <property type="entry name" value="Rx_N"/>
    <property type="match status" value="1"/>
</dbReference>
<dbReference type="InterPro" id="IPR041118">
    <property type="entry name" value="Rx_N"/>
</dbReference>
<evidence type="ECO:0000256" key="3">
    <source>
        <dbReference type="ARBA" id="ARBA00022737"/>
    </source>
</evidence>
<gene>
    <name evidence="10" type="ORF">LUZ61_009527</name>
</gene>
<evidence type="ECO:0000259" key="8">
    <source>
        <dbReference type="Pfam" id="PF23559"/>
    </source>
</evidence>
<dbReference type="GO" id="GO:0002758">
    <property type="term" value="P:innate immune response-activating signaling pathway"/>
    <property type="evidence" value="ECO:0007669"/>
    <property type="project" value="UniProtKB-ARBA"/>
</dbReference>
<keyword evidence="11" id="KW-1185">Reference proteome</keyword>
<dbReference type="Proteomes" id="UP001210211">
    <property type="component" value="Unassembled WGS sequence"/>
</dbReference>
<name>A0AAD6EYE2_9POAL</name>
<evidence type="ECO:0000256" key="4">
    <source>
        <dbReference type="ARBA" id="ARBA00022741"/>
    </source>
</evidence>
<dbReference type="SUPFAM" id="SSF52058">
    <property type="entry name" value="L domain-like"/>
    <property type="match status" value="1"/>
</dbReference>
<feature type="domain" description="Disease resistance R13L4/SHOC-2-like LRR" evidence="9">
    <location>
        <begin position="552"/>
        <end position="878"/>
    </location>
</feature>
<keyword evidence="5" id="KW-0611">Plant defense</keyword>
<dbReference type="PRINTS" id="PR00364">
    <property type="entry name" value="DISEASERSIST"/>
</dbReference>
<dbReference type="InterPro" id="IPR055414">
    <property type="entry name" value="LRR_R13L4/SHOC2-like"/>
</dbReference>
<feature type="domain" description="Disease resistance N-terminal" evidence="7">
    <location>
        <begin position="6"/>
        <end position="86"/>
    </location>
</feature>
<dbReference type="Pfam" id="PF23598">
    <property type="entry name" value="LRR_14"/>
    <property type="match status" value="1"/>
</dbReference>
<dbReference type="Gene3D" id="1.10.8.430">
    <property type="entry name" value="Helical domain of apoptotic protease-activating factors"/>
    <property type="match status" value="1"/>
</dbReference>
<organism evidence="10 11">
    <name type="scientific">Rhynchospora tenuis</name>
    <dbReference type="NCBI Taxonomy" id="198213"/>
    <lineage>
        <taxon>Eukaryota</taxon>
        <taxon>Viridiplantae</taxon>
        <taxon>Streptophyta</taxon>
        <taxon>Embryophyta</taxon>
        <taxon>Tracheophyta</taxon>
        <taxon>Spermatophyta</taxon>
        <taxon>Magnoliopsida</taxon>
        <taxon>Liliopsida</taxon>
        <taxon>Poales</taxon>
        <taxon>Cyperaceae</taxon>
        <taxon>Cyperoideae</taxon>
        <taxon>Rhynchosporeae</taxon>
        <taxon>Rhynchospora</taxon>
    </lineage>
</organism>
<dbReference type="FunFam" id="3.40.50.300:FF:001091">
    <property type="entry name" value="Probable disease resistance protein At1g61300"/>
    <property type="match status" value="1"/>
</dbReference>
<comment type="similarity">
    <text evidence="1">Belongs to the disease resistance NB-LRR family.</text>
</comment>